<accession>A0A2B4RQX5</accession>
<keyword evidence="2" id="KW-1133">Transmembrane helix</keyword>
<dbReference type="AlphaFoldDB" id="A0A2B4RQX5"/>
<feature type="compositionally biased region" description="Basic and acidic residues" evidence="1">
    <location>
        <begin position="74"/>
        <end position="88"/>
    </location>
</feature>
<protein>
    <submittedName>
        <fullName evidence="3">Uncharacterized protein</fullName>
    </submittedName>
</protein>
<evidence type="ECO:0000256" key="2">
    <source>
        <dbReference type="SAM" id="Phobius"/>
    </source>
</evidence>
<keyword evidence="2" id="KW-0812">Transmembrane</keyword>
<feature type="transmembrane region" description="Helical" evidence="2">
    <location>
        <begin position="48"/>
        <end position="70"/>
    </location>
</feature>
<feature type="region of interest" description="Disordered" evidence="1">
    <location>
        <begin position="74"/>
        <end position="112"/>
    </location>
</feature>
<proteinExistence type="predicted"/>
<feature type="region of interest" description="Disordered" evidence="1">
    <location>
        <begin position="1"/>
        <end position="40"/>
    </location>
</feature>
<evidence type="ECO:0000313" key="4">
    <source>
        <dbReference type="Proteomes" id="UP000225706"/>
    </source>
</evidence>
<comment type="caution">
    <text evidence="3">The sequence shown here is derived from an EMBL/GenBank/DDBJ whole genome shotgun (WGS) entry which is preliminary data.</text>
</comment>
<keyword evidence="2" id="KW-0472">Membrane</keyword>
<gene>
    <name evidence="3" type="ORF">AWC38_SpisGene14689</name>
</gene>
<name>A0A2B4RQX5_STYPI</name>
<reference evidence="4" key="1">
    <citation type="journal article" date="2017" name="bioRxiv">
        <title>Comparative analysis of the genomes of Stylophora pistillata and Acropora digitifera provides evidence for extensive differences between species of corals.</title>
        <authorList>
            <person name="Voolstra C.R."/>
            <person name="Li Y."/>
            <person name="Liew Y.J."/>
            <person name="Baumgarten S."/>
            <person name="Zoccola D."/>
            <person name="Flot J.-F."/>
            <person name="Tambutte S."/>
            <person name="Allemand D."/>
            <person name="Aranda M."/>
        </authorList>
    </citation>
    <scope>NUCLEOTIDE SEQUENCE [LARGE SCALE GENOMIC DNA]</scope>
</reference>
<evidence type="ECO:0000313" key="3">
    <source>
        <dbReference type="EMBL" id="PFX20844.1"/>
    </source>
</evidence>
<dbReference type="Proteomes" id="UP000225706">
    <property type="component" value="Unassembled WGS sequence"/>
</dbReference>
<sequence>MAANEQRMTPLEIEDTSCKQRQEEIVDEQDPSIGPVQVQSPSRLRRKVIVICAVIIVVVIVIVAAVLIGVRFTRKDEPSDDDKNKTENEGTGEGTESIRTSTVAKEREKKET</sequence>
<evidence type="ECO:0000256" key="1">
    <source>
        <dbReference type="SAM" id="MobiDB-lite"/>
    </source>
</evidence>
<organism evidence="3 4">
    <name type="scientific">Stylophora pistillata</name>
    <name type="common">Smooth cauliflower coral</name>
    <dbReference type="NCBI Taxonomy" id="50429"/>
    <lineage>
        <taxon>Eukaryota</taxon>
        <taxon>Metazoa</taxon>
        <taxon>Cnidaria</taxon>
        <taxon>Anthozoa</taxon>
        <taxon>Hexacorallia</taxon>
        <taxon>Scleractinia</taxon>
        <taxon>Astrocoeniina</taxon>
        <taxon>Pocilloporidae</taxon>
        <taxon>Stylophora</taxon>
    </lineage>
</organism>
<dbReference type="EMBL" id="LSMT01000301">
    <property type="protein sequence ID" value="PFX20844.1"/>
    <property type="molecule type" value="Genomic_DNA"/>
</dbReference>
<keyword evidence="4" id="KW-1185">Reference proteome</keyword>